<evidence type="ECO:0000313" key="3">
    <source>
        <dbReference type="Proteomes" id="UP000538031"/>
    </source>
</evidence>
<reference evidence="3" key="1">
    <citation type="journal article" date="2020" name="bioRxiv">
        <title>A rank-normalized archaeal taxonomy based on genome phylogeny resolves widespread incomplete and uneven classifications.</title>
        <authorList>
            <person name="Rinke C."/>
            <person name="Chuvochina M."/>
            <person name="Mussig A.J."/>
            <person name="Chaumeil P.-A."/>
            <person name="Waite D.W."/>
            <person name="Whitman W.B."/>
            <person name="Parks D.H."/>
            <person name="Hugenholtz P."/>
        </authorList>
    </citation>
    <scope>NUCLEOTIDE SEQUENCE [LARGE SCALE GENOMIC DNA]</scope>
</reference>
<protein>
    <submittedName>
        <fullName evidence="2">Uncharacterized protein</fullName>
    </submittedName>
</protein>
<dbReference type="AlphaFoldDB" id="A0A7J4MV50"/>
<feature type="transmembrane region" description="Helical" evidence="1">
    <location>
        <begin position="65"/>
        <end position="83"/>
    </location>
</feature>
<evidence type="ECO:0000256" key="1">
    <source>
        <dbReference type="SAM" id="Phobius"/>
    </source>
</evidence>
<name>A0A7J4MV50_METTF</name>
<dbReference type="Proteomes" id="UP000538031">
    <property type="component" value="Unassembled WGS sequence"/>
</dbReference>
<sequence length="93" mass="10611">MMILIMKTVAFIFMFLAAVLSVNNYFMTRFASGLWALVSMALLTGSILLFVRLIKEFLPFPELEVVKICLLPVMMAFIFAASFELKRDLLKPL</sequence>
<evidence type="ECO:0000313" key="2">
    <source>
        <dbReference type="EMBL" id="HIH64608.1"/>
    </source>
</evidence>
<gene>
    <name evidence="2" type="ORF">HA285_03285</name>
</gene>
<feature type="transmembrane region" description="Helical" evidence="1">
    <location>
        <begin position="34"/>
        <end position="53"/>
    </location>
</feature>
<organism evidence="2 3">
    <name type="scientific">Methanothermobacter thermautotrophicus</name>
    <name type="common">Methanobacterium thermoformicicum</name>
    <dbReference type="NCBI Taxonomy" id="145262"/>
    <lineage>
        <taxon>Archaea</taxon>
        <taxon>Methanobacteriati</taxon>
        <taxon>Methanobacteriota</taxon>
        <taxon>Methanomada group</taxon>
        <taxon>Methanobacteria</taxon>
        <taxon>Methanobacteriales</taxon>
        <taxon>Methanobacteriaceae</taxon>
        <taxon>Methanothermobacter</taxon>
    </lineage>
</organism>
<dbReference type="EMBL" id="DUHT01000035">
    <property type="protein sequence ID" value="HIH64608.1"/>
    <property type="molecule type" value="Genomic_DNA"/>
</dbReference>
<keyword evidence="1" id="KW-0472">Membrane</keyword>
<comment type="caution">
    <text evidence="2">The sequence shown here is derived from an EMBL/GenBank/DDBJ whole genome shotgun (WGS) entry which is preliminary data.</text>
</comment>
<keyword evidence="1" id="KW-1133">Transmembrane helix</keyword>
<proteinExistence type="predicted"/>
<keyword evidence="1" id="KW-0812">Transmembrane</keyword>
<accession>A0A7J4MV50</accession>